<name>F4LS65_TEPAE</name>
<dbReference type="InterPro" id="IPR025496">
    <property type="entry name" value="DUF4387"/>
</dbReference>
<sequence length="103" mass="11416">MGIPITEVAEVIRSKNSGPYELTMDIIFKDFDSYENVKQKNIINKKLISSLYQIPEEDIISIINFDPAKAIKITIKRPLVAGAVGESDVYGAQQHAPLLGIEV</sequence>
<dbReference type="eggNOG" id="ENOG5032RXZ">
    <property type="taxonomic scope" value="Bacteria"/>
</dbReference>
<accession>F4LS65</accession>
<evidence type="ECO:0000313" key="2">
    <source>
        <dbReference type="EMBL" id="CCP24813.1"/>
    </source>
</evidence>
<keyword evidence="3" id="KW-1185">Reference proteome</keyword>
<evidence type="ECO:0000313" key="3">
    <source>
        <dbReference type="Proteomes" id="UP000010802"/>
    </source>
</evidence>
<protein>
    <recommendedName>
        <fullName evidence="1">DUF4387 domain-containing protein</fullName>
    </recommendedName>
</protein>
<dbReference type="RefSeq" id="WP_013777252.1">
    <property type="nucleotide sequence ID" value="NC_015519.1"/>
</dbReference>
<gene>
    <name evidence="2" type="ordered locus">TEPIRE1_0123</name>
</gene>
<dbReference type="PATRIC" id="fig|1209989.3.peg.144"/>
<dbReference type="STRING" id="1209989.TepRe1_0117"/>
<dbReference type="Proteomes" id="UP000010802">
    <property type="component" value="Chromosome"/>
</dbReference>
<accession>L0RYW4</accession>
<dbReference type="OrthoDB" id="9796125at2"/>
<dbReference type="KEGG" id="tep:TepRe1_0117"/>
<reference evidence="3" key="1">
    <citation type="journal article" date="2013" name="Genome Announc.">
        <title>First genome sequence of a syntrophic acetate-oxidizing bacterium, Tepidanaerobacter acetatoxydans strain Re1.</title>
        <authorList>
            <person name="Manzoor S."/>
            <person name="Bongcam-Rudloff E."/>
            <person name="Schnurer A."/>
            <person name="Muller B."/>
        </authorList>
    </citation>
    <scope>NUCLEOTIDE SEQUENCE [LARGE SCALE GENOMIC DNA]</scope>
    <source>
        <strain evidence="3">Re1</strain>
    </source>
</reference>
<dbReference type="Pfam" id="PF14330">
    <property type="entry name" value="DUF4387"/>
    <property type="match status" value="1"/>
</dbReference>
<proteinExistence type="predicted"/>
<dbReference type="KEGG" id="tae:TepiRe1_0123"/>
<dbReference type="EMBL" id="HF563609">
    <property type="protein sequence ID" value="CCP24813.1"/>
    <property type="molecule type" value="Genomic_DNA"/>
</dbReference>
<dbReference type="AlphaFoldDB" id="F4LS65"/>
<evidence type="ECO:0000259" key="1">
    <source>
        <dbReference type="Pfam" id="PF14330"/>
    </source>
</evidence>
<organism evidence="2 3">
    <name type="scientific">Tepidanaerobacter acetatoxydans (strain DSM 21804 / JCM 16047 / Re1)</name>
    <dbReference type="NCBI Taxonomy" id="1209989"/>
    <lineage>
        <taxon>Bacteria</taxon>
        <taxon>Bacillati</taxon>
        <taxon>Bacillota</taxon>
        <taxon>Clostridia</taxon>
        <taxon>Thermosediminibacterales</taxon>
        <taxon>Tepidanaerobacteraceae</taxon>
        <taxon>Tepidanaerobacter</taxon>
    </lineage>
</organism>
<dbReference type="HOGENOM" id="CLU_153284_0_0_9"/>
<feature type="domain" description="DUF4387" evidence="1">
    <location>
        <begin position="5"/>
        <end position="101"/>
    </location>
</feature>